<dbReference type="InterPro" id="IPR011032">
    <property type="entry name" value="GroES-like_sf"/>
</dbReference>
<dbReference type="GO" id="GO:0016491">
    <property type="term" value="F:oxidoreductase activity"/>
    <property type="evidence" value="ECO:0007669"/>
    <property type="project" value="InterPro"/>
</dbReference>
<dbReference type="SUPFAM" id="SSF50129">
    <property type="entry name" value="GroES-like"/>
    <property type="match status" value="1"/>
</dbReference>
<dbReference type="SUPFAM" id="SSF51735">
    <property type="entry name" value="NAD(P)-binding Rossmann-fold domains"/>
    <property type="match status" value="1"/>
</dbReference>
<reference evidence="3" key="1">
    <citation type="submission" date="2016-10" db="EMBL/GenBank/DDBJ databases">
        <authorList>
            <person name="Varghese N."/>
            <person name="Submissions S."/>
        </authorList>
    </citation>
    <scope>NUCLEOTIDE SEQUENCE [LARGE SCALE GENOMIC DNA]</scope>
    <source>
        <strain evidence="3">CGMCC 4.2126</strain>
    </source>
</reference>
<evidence type="ECO:0000313" key="3">
    <source>
        <dbReference type="Proteomes" id="UP000199111"/>
    </source>
</evidence>
<dbReference type="AlphaFoldDB" id="A0A1I3H7M2"/>
<keyword evidence="3" id="KW-1185">Reference proteome</keyword>
<gene>
    <name evidence="2" type="ORF">SAMN05216275_102391</name>
</gene>
<accession>A0A1I3H7M2</accession>
<name>A0A1I3H7M2_9ACTN</name>
<protein>
    <submittedName>
        <fullName evidence="2">NADPH2:quinone reductase</fullName>
    </submittedName>
</protein>
<dbReference type="Proteomes" id="UP000199111">
    <property type="component" value="Unassembled WGS sequence"/>
</dbReference>
<evidence type="ECO:0000313" key="2">
    <source>
        <dbReference type="EMBL" id="SFI31745.1"/>
    </source>
</evidence>
<sequence length="320" mass="32950">MAPSVYGMRAMVAERLGEPDVLTPADLPDPAPGPGQTLLDVEAAGLNFADAERLRGTYLPPRLPFIPGGEVVGRAPDGRRMLAFASSAFATKALVKDPVEIPEDLPAGAALALLVQGLTAWHLLRTAARILPGETVVVNAAAGGVGHLAIQLAKEFGAGRVIGTASTPDKRALVLRLGADAAIPGEADGYAERIREANGGALADVILDAVGGPVFEAAPHALAPFGRLITYGTSGGIDPAPIDPGILSERNITVGGYWLGAHLRLPDSRAAVPLHDLLALTASGRVHPLVGAEYPLDQAATALTALTTRRTTGKVILRMA</sequence>
<dbReference type="PANTHER" id="PTHR43677">
    <property type="entry name" value="SHORT-CHAIN DEHYDROGENASE/REDUCTASE"/>
    <property type="match status" value="1"/>
</dbReference>
<evidence type="ECO:0000259" key="1">
    <source>
        <dbReference type="SMART" id="SM00829"/>
    </source>
</evidence>
<dbReference type="InterPro" id="IPR036291">
    <property type="entry name" value="NAD(P)-bd_dom_sf"/>
</dbReference>
<dbReference type="Gene3D" id="3.40.50.720">
    <property type="entry name" value="NAD(P)-binding Rossmann-like Domain"/>
    <property type="match status" value="1"/>
</dbReference>
<dbReference type="InterPro" id="IPR020843">
    <property type="entry name" value="ER"/>
</dbReference>
<dbReference type="InterPro" id="IPR051397">
    <property type="entry name" value="Zn-ADH-like_protein"/>
</dbReference>
<dbReference type="PANTHER" id="PTHR43677:SF4">
    <property type="entry name" value="QUINONE OXIDOREDUCTASE-LIKE PROTEIN 2"/>
    <property type="match status" value="1"/>
</dbReference>
<dbReference type="Gene3D" id="3.90.180.10">
    <property type="entry name" value="Medium-chain alcohol dehydrogenases, catalytic domain"/>
    <property type="match status" value="1"/>
</dbReference>
<proteinExistence type="predicted"/>
<feature type="domain" description="Enoyl reductase (ER)" evidence="1">
    <location>
        <begin position="17"/>
        <end position="317"/>
    </location>
</feature>
<organism evidence="2 3">
    <name type="scientific">Streptosporangium canum</name>
    <dbReference type="NCBI Taxonomy" id="324952"/>
    <lineage>
        <taxon>Bacteria</taxon>
        <taxon>Bacillati</taxon>
        <taxon>Actinomycetota</taxon>
        <taxon>Actinomycetes</taxon>
        <taxon>Streptosporangiales</taxon>
        <taxon>Streptosporangiaceae</taxon>
        <taxon>Streptosporangium</taxon>
    </lineage>
</organism>
<dbReference type="EMBL" id="FOQY01000002">
    <property type="protein sequence ID" value="SFI31745.1"/>
    <property type="molecule type" value="Genomic_DNA"/>
</dbReference>
<dbReference type="Pfam" id="PF00107">
    <property type="entry name" value="ADH_zinc_N"/>
    <property type="match status" value="1"/>
</dbReference>
<dbReference type="InterPro" id="IPR013149">
    <property type="entry name" value="ADH-like_C"/>
</dbReference>
<dbReference type="SMART" id="SM00829">
    <property type="entry name" value="PKS_ER"/>
    <property type="match status" value="1"/>
</dbReference>